<name>A0A2V2LJ59_9RHOB</name>
<keyword evidence="1" id="KW-0732">Signal</keyword>
<dbReference type="OrthoDB" id="7862366at2"/>
<feature type="signal peptide" evidence="1">
    <location>
        <begin position="1"/>
        <end position="26"/>
    </location>
</feature>
<evidence type="ECO:0008006" key="4">
    <source>
        <dbReference type="Google" id="ProtNLM"/>
    </source>
</evidence>
<organism evidence="2 3">
    <name type="scientific">Meridianimarinicoccus roseus</name>
    <dbReference type="NCBI Taxonomy" id="2072018"/>
    <lineage>
        <taxon>Bacteria</taxon>
        <taxon>Pseudomonadati</taxon>
        <taxon>Pseudomonadota</taxon>
        <taxon>Alphaproteobacteria</taxon>
        <taxon>Rhodobacterales</taxon>
        <taxon>Paracoccaceae</taxon>
        <taxon>Meridianimarinicoccus</taxon>
    </lineage>
</organism>
<dbReference type="EMBL" id="QGKU01000030">
    <property type="protein sequence ID" value="PWR03177.1"/>
    <property type="molecule type" value="Genomic_DNA"/>
</dbReference>
<keyword evidence="3" id="KW-1185">Reference proteome</keyword>
<dbReference type="RefSeq" id="WP_109811211.1">
    <property type="nucleotide sequence ID" value="NZ_QGKU01000030.1"/>
</dbReference>
<evidence type="ECO:0000313" key="2">
    <source>
        <dbReference type="EMBL" id="PWR03177.1"/>
    </source>
</evidence>
<evidence type="ECO:0000313" key="3">
    <source>
        <dbReference type="Proteomes" id="UP000245680"/>
    </source>
</evidence>
<accession>A0A2V2LJ59</accession>
<dbReference type="AlphaFoldDB" id="A0A2V2LJ59"/>
<gene>
    <name evidence="2" type="ORF">DKT77_08155</name>
</gene>
<protein>
    <recommendedName>
        <fullName evidence="4">Lipoprotein</fullName>
    </recommendedName>
</protein>
<reference evidence="2 3" key="1">
    <citation type="submission" date="2018-05" db="EMBL/GenBank/DDBJ databases">
        <title>Rhodobacteraceae gen. nov., sp. nov. isolated from sea water.</title>
        <authorList>
            <person name="Ren Y."/>
        </authorList>
    </citation>
    <scope>NUCLEOTIDE SEQUENCE [LARGE SCALE GENOMIC DNA]</scope>
    <source>
        <strain evidence="2 3">TG-679</strain>
    </source>
</reference>
<dbReference type="Proteomes" id="UP000245680">
    <property type="component" value="Unassembled WGS sequence"/>
</dbReference>
<proteinExistence type="predicted"/>
<comment type="caution">
    <text evidence="2">The sequence shown here is derived from an EMBL/GenBank/DDBJ whole genome shotgun (WGS) entry which is preliminary data.</text>
</comment>
<sequence>MTHAIRLSGRAVLLFALLLAGCAALTGPQPSFVARNDLRIYQLSAGRFEVLARPGTSGGDYFCAAGEYARIMRNARGAQRVVVTDPDGPSQTVAGGRSMVFEIAPQGPRTLPLVTNAPMNRRGASFTVAFAQSLCWEGRGVGFTFN</sequence>
<dbReference type="PROSITE" id="PS51257">
    <property type="entry name" value="PROKAR_LIPOPROTEIN"/>
    <property type="match status" value="1"/>
</dbReference>
<evidence type="ECO:0000256" key="1">
    <source>
        <dbReference type="SAM" id="SignalP"/>
    </source>
</evidence>
<feature type="chain" id="PRO_5016043350" description="Lipoprotein" evidence="1">
    <location>
        <begin position="27"/>
        <end position="146"/>
    </location>
</feature>